<dbReference type="OrthoDB" id="10630795at2759"/>
<keyword evidence="1" id="KW-0175">Coiled coil</keyword>
<feature type="region of interest" description="Disordered" evidence="2">
    <location>
        <begin position="17"/>
        <end position="74"/>
    </location>
</feature>
<evidence type="ECO:0000256" key="1">
    <source>
        <dbReference type="SAM" id="Coils"/>
    </source>
</evidence>
<reference evidence="3" key="1">
    <citation type="journal article" date="2020" name="Stud. Mycol.">
        <title>101 Dothideomycetes genomes: a test case for predicting lifestyles and emergence of pathogens.</title>
        <authorList>
            <person name="Haridas S."/>
            <person name="Albert R."/>
            <person name="Binder M."/>
            <person name="Bloem J."/>
            <person name="Labutti K."/>
            <person name="Salamov A."/>
            <person name="Andreopoulos B."/>
            <person name="Baker S."/>
            <person name="Barry K."/>
            <person name="Bills G."/>
            <person name="Bluhm B."/>
            <person name="Cannon C."/>
            <person name="Castanera R."/>
            <person name="Culley D."/>
            <person name="Daum C."/>
            <person name="Ezra D."/>
            <person name="Gonzalez J."/>
            <person name="Henrissat B."/>
            <person name="Kuo A."/>
            <person name="Liang C."/>
            <person name="Lipzen A."/>
            <person name="Lutzoni F."/>
            <person name="Magnuson J."/>
            <person name="Mondo S."/>
            <person name="Nolan M."/>
            <person name="Ohm R."/>
            <person name="Pangilinan J."/>
            <person name="Park H.-J."/>
            <person name="Ramirez L."/>
            <person name="Alfaro M."/>
            <person name="Sun H."/>
            <person name="Tritt A."/>
            <person name="Yoshinaga Y."/>
            <person name="Zwiers L.-H."/>
            <person name="Turgeon B."/>
            <person name="Goodwin S."/>
            <person name="Spatafora J."/>
            <person name="Crous P."/>
            <person name="Grigoriev I."/>
        </authorList>
    </citation>
    <scope>NUCLEOTIDE SEQUENCE</scope>
    <source>
        <strain evidence="3">CBS 110217</strain>
    </source>
</reference>
<proteinExistence type="predicted"/>
<feature type="compositionally biased region" description="Low complexity" evidence="2">
    <location>
        <begin position="52"/>
        <end position="64"/>
    </location>
</feature>
<name>A0A9P4HJ87_9PLEO</name>
<evidence type="ECO:0000313" key="4">
    <source>
        <dbReference type="Proteomes" id="UP000799777"/>
    </source>
</evidence>
<gene>
    <name evidence="3" type="ORF">EK21DRAFT_107703</name>
</gene>
<dbReference type="AlphaFoldDB" id="A0A9P4HJ87"/>
<sequence length="205" mass="22987">MSSDAPKADRIRLAWVVIHKPSAPENRNRRNPLEAAPASQPTPKLEQTQADAAIAPPTPSSASPDVIAIPTRKRKRNEKFQEVNLLLAKRRTSSTVQAQLESAREDLEINEGLLARHEEETVISQQQLAQKKENEARAAELEDMCQQRNARVEAATKSKKAWKSRTRALYKMLLQEVQAAHGGNPEGLNEIKESLHRTFGVYLKE</sequence>
<protein>
    <submittedName>
        <fullName evidence="3">Uncharacterized protein</fullName>
    </submittedName>
</protein>
<evidence type="ECO:0000256" key="2">
    <source>
        <dbReference type="SAM" id="MobiDB-lite"/>
    </source>
</evidence>
<feature type="coiled-coil region" evidence="1">
    <location>
        <begin position="100"/>
        <end position="151"/>
    </location>
</feature>
<feature type="compositionally biased region" description="Polar residues" evidence="2">
    <location>
        <begin position="39"/>
        <end position="50"/>
    </location>
</feature>
<keyword evidence="4" id="KW-1185">Reference proteome</keyword>
<accession>A0A9P4HJ87</accession>
<dbReference type="EMBL" id="ML978160">
    <property type="protein sequence ID" value="KAF2034569.1"/>
    <property type="molecule type" value="Genomic_DNA"/>
</dbReference>
<dbReference type="Proteomes" id="UP000799777">
    <property type="component" value="Unassembled WGS sequence"/>
</dbReference>
<organism evidence="3 4">
    <name type="scientific">Setomelanomma holmii</name>
    <dbReference type="NCBI Taxonomy" id="210430"/>
    <lineage>
        <taxon>Eukaryota</taxon>
        <taxon>Fungi</taxon>
        <taxon>Dikarya</taxon>
        <taxon>Ascomycota</taxon>
        <taxon>Pezizomycotina</taxon>
        <taxon>Dothideomycetes</taxon>
        <taxon>Pleosporomycetidae</taxon>
        <taxon>Pleosporales</taxon>
        <taxon>Pleosporineae</taxon>
        <taxon>Phaeosphaeriaceae</taxon>
        <taxon>Setomelanomma</taxon>
    </lineage>
</organism>
<comment type="caution">
    <text evidence="3">The sequence shown here is derived from an EMBL/GenBank/DDBJ whole genome shotgun (WGS) entry which is preliminary data.</text>
</comment>
<evidence type="ECO:0000313" key="3">
    <source>
        <dbReference type="EMBL" id="KAF2034569.1"/>
    </source>
</evidence>